<reference evidence="3" key="1">
    <citation type="submission" date="2020-02" db="EMBL/GenBank/DDBJ databases">
        <authorList>
            <person name="Meier V. D."/>
        </authorList>
    </citation>
    <scope>NUCLEOTIDE SEQUENCE</scope>
    <source>
        <strain evidence="3">AVDCRST_MAG58</strain>
    </source>
</reference>
<dbReference type="NCBIfam" id="NF009384">
    <property type="entry name" value="PRK12743.1"/>
    <property type="match status" value="1"/>
</dbReference>
<dbReference type="SUPFAM" id="SSF51735">
    <property type="entry name" value="NAD(P)-binding Rossmann-fold domains"/>
    <property type="match status" value="1"/>
</dbReference>
<dbReference type="GO" id="GO:0016491">
    <property type="term" value="F:oxidoreductase activity"/>
    <property type="evidence" value="ECO:0007669"/>
    <property type="project" value="UniProtKB-KW"/>
</dbReference>
<dbReference type="InterPro" id="IPR002347">
    <property type="entry name" value="SDR_fam"/>
</dbReference>
<evidence type="ECO:0000313" key="3">
    <source>
        <dbReference type="EMBL" id="CAA9454778.1"/>
    </source>
</evidence>
<dbReference type="PANTHER" id="PTHR42879">
    <property type="entry name" value="3-OXOACYL-(ACYL-CARRIER-PROTEIN) REDUCTASE"/>
    <property type="match status" value="1"/>
</dbReference>
<dbReference type="AlphaFoldDB" id="A0A6J4QTT2"/>
<comment type="similarity">
    <text evidence="1">Belongs to the short-chain dehydrogenases/reductases (SDR) family.</text>
</comment>
<dbReference type="Pfam" id="PF13561">
    <property type="entry name" value="adh_short_C2"/>
    <property type="match status" value="1"/>
</dbReference>
<dbReference type="InterPro" id="IPR036291">
    <property type="entry name" value="NAD(P)-bd_dom_sf"/>
</dbReference>
<gene>
    <name evidence="3" type="ORF">AVDCRST_MAG58-1165</name>
</gene>
<dbReference type="GO" id="GO:0032787">
    <property type="term" value="P:monocarboxylic acid metabolic process"/>
    <property type="evidence" value="ECO:0007669"/>
    <property type="project" value="UniProtKB-ARBA"/>
</dbReference>
<dbReference type="Gene3D" id="3.40.50.720">
    <property type="entry name" value="NAD(P)-binding Rossmann-like Domain"/>
    <property type="match status" value="1"/>
</dbReference>
<name>A0A6J4QTT2_9ACTN</name>
<dbReference type="FunFam" id="3.40.50.720:FF:000084">
    <property type="entry name" value="Short-chain dehydrogenase reductase"/>
    <property type="match status" value="1"/>
</dbReference>
<keyword evidence="2" id="KW-0560">Oxidoreductase</keyword>
<evidence type="ECO:0000256" key="1">
    <source>
        <dbReference type="ARBA" id="ARBA00006484"/>
    </source>
</evidence>
<accession>A0A6J4QTT2</accession>
<dbReference type="PRINTS" id="PR00080">
    <property type="entry name" value="SDRFAMILY"/>
</dbReference>
<organism evidence="3">
    <name type="scientific">uncultured Rubrobacteraceae bacterium</name>
    <dbReference type="NCBI Taxonomy" id="349277"/>
    <lineage>
        <taxon>Bacteria</taxon>
        <taxon>Bacillati</taxon>
        <taxon>Actinomycetota</taxon>
        <taxon>Rubrobacteria</taxon>
        <taxon>Rubrobacterales</taxon>
        <taxon>Rubrobacteraceae</taxon>
        <taxon>environmental samples</taxon>
    </lineage>
</organism>
<dbReference type="PROSITE" id="PS00061">
    <property type="entry name" value="ADH_SHORT"/>
    <property type="match status" value="1"/>
</dbReference>
<proteinExistence type="inferred from homology"/>
<dbReference type="EMBL" id="CADCVF010000033">
    <property type="protein sequence ID" value="CAA9454778.1"/>
    <property type="molecule type" value="Genomic_DNA"/>
</dbReference>
<dbReference type="PANTHER" id="PTHR42879:SF2">
    <property type="entry name" value="3-OXOACYL-[ACYL-CARRIER-PROTEIN] REDUCTASE FABG"/>
    <property type="match status" value="1"/>
</dbReference>
<dbReference type="PRINTS" id="PR00081">
    <property type="entry name" value="GDHRDH"/>
</dbReference>
<protein>
    <submittedName>
        <fullName evidence="3">Uncharacterized oxidoreductase YohF</fullName>
    </submittedName>
</protein>
<dbReference type="InterPro" id="IPR050259">
    <property type="entry name" value="SDR"/>
</dbReference>
<evidence type="ECO:0000256" key="2">
    <source>
        <dbReference type="ARBA" id="ARBA00023002"/>
    </source>
</evidence>
<sequence length="253" mass="26389">MSPVAIVTASDSGIGQESAKELAENGFDVGITYRTDEAGAQETLEAVEAAGRRGEVRRLDLTELPEAADVIDELADSLGGIDVLVNNAGTGDPTGEFLKLPYEEWRQVIDTNLSGAFLCAQRAARRMVDAGNGGRIINITSVHEHIPRTGASAYCASKGGLGLLTKVMAMELAAYGILVNAVGPGEISTPMTGAEDEDPTNIDRPKLPLGRPGHAREIAAWVAFFASEKSSYATGASLVVDGGLTLMAAELSS</sequence>
<dbReference type="InterPro" id="IPR020904">
    <property type="entry name" value="Sc_DH/Rdtase_CS"/>
</dbReference>